<organism evidence="1 2">
    <name type="scientific">Leptospira santarosai</name>
    <dbReference type="NCBI Taxonomy" id="28183"/>
    <lineage>
        <taxon>Bacteria</taxon>
        <taxon>Pseudomonadati</taxon>
        <taxon>Spirochaetota</taxon>
        <taxon>Spirochaetia</taxon>
        <taxon>Leptospirales</taxon>
        <taxon>Leptospiraceae</taxon>
        <taxon>Leptospira</taxon>
    </lineage>
</organism>
<dbReference type="Pfam" id="PF07614">
    <property type="entry name" value="DUF1577"/>
    <property type="match status" value="1"/>
</dbReference>
<evidence type="ECO:0008006" key="3">
    <source>
        <dbReference type="Google" id="ProtNLM"/>
    </source>
</evidence>
<dbReference type="InterPro" id="IPR011471">
    <property type="entry name" value="DUF1577"/>
</dbReference>
<accession>A0A2P1QUT5</accession>
<protein>
    <recommendedName>
        <fullName evidence="3">PF07614 family protein</fullName>
    </recommendedName>
</protein>
<evidence type="ECO:0000313" key="2">
    <source>
        <dbReference type="Proteomes" id="UP000033961"/>
    </source>
</evidence>
<evidence type="ECO:0000313" key="1">
    <source>
        <dbReference type="EMBL" id="AVQ12669.1"/>
    </source>
</evidence>
<proteinExistence type="predicted"/>
<gene>
    <name evidence="1" type="ORF">XB16_2351</name>
</gene>
<dbReference type="Proteomes" id="UP000033961">
    <property type="component" value="Chromosome I"/>
</dbReference>
<sequence>MSKDSTMSSMNGTKLKIRDLDVINSPEQRKHIIEKHLLKQSLNIRGGFDTETVTIQKYVDEGEKIVVELSNEKELPENEEIVLYRILAKYVQLECSFSKKLGPKLVELNVNKISIAKSNRAFPRYLVSDDVAHVTNISSSKTVIDASLFNIPTLVKVSFEDYKAKLKPDNLGLVEIDVFKSDQDDKFELVKRNKKYIHIENTSLEESYTSQDENQISMEDHIHEEVVSLMRKYKDEKIISEIIYPIIYINHSRQSIPLGYIWVRNKDRILGKDTIQKLAELSKEMVARIKESNTVLTTEKFQVIDISNNGVCIKITDPHLIQTLPKHTGFVFDIYIRMQGYFKVFGAIRWLSYDEVGNLILGLELVGKSSFPGEREKFYKNIELLAQGQLNGSKTNAV</sequence>
<dbReference type="EMBL" id="CP027843">
    <property type="protein sequence ID" value="AVQ12669.1"/>
    <property type="molecule type" value="Genomic_DNA"/>
</dbReference>
<reference evidence="1 2" key="1">
    <citation type="journal article" date="2015" name="Genome Announc.">
        <title>Draft Genome Sequences of Leptospira santarosai Strains U160, U164, and U233, Isolated from Asymptomatic Cattle.</title>
        <authorList>
            <person name="Kremer F.S."/>
            <person name="Eslabao M.R."/>
            <person name="Provisor M."/>
            <person name="Woloski R.D."/>
            <person name="Ramires O.V."/>
            <person name="Moreno L.Z."/>
            <person name="Moreno A.M."/>
            <person name="Hamond C."/>
            <person name="Lilenbaum W."/>
            <person name="Dellagostin O.A."/>
        </authorList>
    </citation>
    <scope>NUCLEOTIDE SEQUENCE [LARGE SCALE GENOMIC DNA]</scope>
    <source>
        <strain evidence="1 2">U160</strain>
    </source>
</reference>
<name>A0A2P1QUT5_9LEPT</name>
<dbReference type="AlphaFoldDB" id="A0A2P1QUT5"/>